<dbReference type="PANTHER" id="PTHR11575:SF24">
    <property type="entry name" value="5'-NUCLEOTIDASE"/>
    <property type="match status" value="1"/>
</dbReference>
<dbReference type="EC" id="3.1.3.-" evidence="4"/>
<dbReference type="InterPro" id="IPR006179">
    <property type="entry name" value="5_nucleotidase/apyrase"/>
</dbReference>
<evidence type="ECO:0000313" key="4">
    <source>
        <dbReference type="EMBL" id="MPM37937.1"/>
    </source>
</evidence>
<dbReference type="GO" id="GO:0030288">
    <property type="term" value="C:outer membrane-bounded periplasmic space"/>
    <property type="evidence" value="ECO:0007669"/>
    <property type="project" value="TreeGrafter"/>
</dbReference>
<evidence type="ECO:0000256" key="1">
    <source>
        <dbReference type="ARBA" id="ARBA00022729"/>
    </source>
</evidence>
<dbReference type="SUPFAM" id="SSF56300">
    <property type="entry name" value="Metallo-dependent phosphatases"/>
    <property type="match status" value="1"/>
</dbReference>
<dbReference type="GO" id="GO:0008253">
    <property type="term" value="F:5'-nucleotidase activity"/>
    <property type="evidence" value="ECO:0007669"/>
    <property type="project" value="TreeGrafter"/>
</dbReference>
<dbReference type="Gene3D" id="3.90.780.10">
    <property type="entry name" value="5'-Nucleotidase, C-terminal domain"/>
    <property type="match status" value="1"/>
</dbReference>
<dbReference type="InterPro" id="IPR006146">
    <property type="entry name" value="5'-Nucleotdase_CS"/>
</dbReference>
<dbReference type="GO" id="GO:0046872">
    <property type="term" value="F:metal ion binding"/>
    <property type="evidence" value="ECO:0007669"/>
    <property type="project" value="InterPro"/>
</dbReference>
<dbReference type="CDD" id="cd00845">
    <property type="entry name" value="MPP_UshA_N_like"/>
    <property type="match status" value="1"/>
</dbReference>
<dbReference type="EMBL" id="VSSQ01008117">
    <property type="protein sequence ID" value="MPM37937.1"/>
    <property type="molecule type" value="Genomic_DNA"/>
</dbReference>
<keyword evidence="1" id="KW-0732">Signal</keyword>
<comment type="caution">
    <text evidence="4">The sequence shown here is derived from an EMBL/GenBank/DDBJ whole genome shotgun (WGS) entry which is preliminary data.</text>
</comment>
<dbReference type="GO" id="GO:0009166">
    <property type="term" value="P:nucleotide catabolic process"/>
    <property type="evidence" value="ECO:0007669"/>
    <property type="project" value="InterPro"/>
</dbReference>
<feature type="domain" description="5'-Nucleotidase C-terminal" evidence="3">
    <location>
        <begin position="321"/>
        <end position="474"/>
    </location>
</feature>
<evidence type="ECO:0000259" key="3">
    <source>
        <dbReference type="Pfam" id="PF02872"/>
    </source>
</evidence>
<dbReference type="InterPro" id="IPR008334">
    <property type="entry name" value="5'-Nucleotdase_C"/>
</dbReference>
<evidence type="ECO:0000259" key="2">
    <source>
        <dbReference type="Pfam" id="PF00149"/>
    </source>
</evidence>
<name>A0A644ZB76_9ZZZZ</name>
<feature type="domain" description="Calcineurin-like phosphoesterase" evidence="2">
    <location>
        <begin position="39"/>
        <end position="253"/>
    </location>
</feature>
<keyword evidence="4" id="KW-0378">Hydrolase</keyword>
<organism evidence="4">
    <name type="scientific">bioreactor metagenome</name>
    <dbReference type="NCBI Taxonomy" id="1076179"/>
    <lineage>
        <taxon>unclassified sequences</taxon>
        <taxon>metagenomes</taxon>
        <taxon>ecological metagenomes</taxon>
    </lineage>
</organism>
<dbReference type="GO" id="GO:0000166">
    <property type="term" value="F:nucleotide binding"/>
    <property type="evidence" value="ECO:0007669"/>
    <property type="project" value="InterPro"/>
</dbReference>
<dbReference type="SUPFAM" id="SSF55816">
    <property type="entry name" value="5'-nucleotidase (syn. UDP-sugar hydrolase), C-terminal domain"/>
    <property type="match status" value="1"/>
</dbReference>
<dbReference type="Gene3D" id="3.60.21.10">
    <property type="match status" value="1"/>
</dbReference>
<accession>A0A644ZB76</accession>
<dbReference type="PRINTS" id="PR01607">
    <property type="entry name" value="APYRASEFAMLY"/>
</dbReference>
<gene>
    <name evidence="4" type="primary">mggB_13</name>
    <name evidence="4" type="ORF">SDC9_84559</name>
</gene>
<proteinExistence type="predicted"/>
<dbReference type="AlphaFoldDB" id="A0A644ZB76"/>
<dbReference type="InterPro" id="IPR029052">
    <property type="entry name" value="Metallo-depent_PP-like"/>
</dbReference>
<dbReference type="Pfam" id="PF00149">
    <property type="entry name" value="Metallophos"/>
    <property type="match status" value="1"/>
</dbReference>
<dbReference type="GO" id="GO:0008768">
    <property type="term" value="F:UDP-sugar diphosphatase activity"/>
    <property type="evidence" value="ECO:0007669"/>
    <property type="project" value="TreeGrafter"/>
</dbReference>
<dbReference type="PROSITE" id="PS00786">
    <property type="entry name" value="5_NUCLEOTIDASE_2"/>
    <property type="match status" value="1"/>
</dbReference>
<sequence length="520" mass="56114">MGRVLQGIGGLISLLAILVLTTGLVFAGPSGKSDQVQITVLSVNDFHGALLEDGGNPGVVKWGKYLKDEKALNADGTIILSAGDMFQGSAESNLLHGKPVVQAMNNIGFDGMALGNHEFDWGITTLQQQARSSRFPYLAANITDKATGNQLPFVKPYTILERNGVKIAIIGLTTLEAAYKSNPQIVNNLIFNQPAEVVNSLVPKLRNEGAQLVIVLAHLGCEIDSRGVITGEAADLAKKVSGVDLIITGHSHKNIVGRVNGIPIVQAYYNGRATSKATFLYSLSENKIISSIITNNNNIQPVEPYDKGLAWIVERTNAEVGTAMKTTLGTARTTLTHDRYELSLLGQWITDNMRKTAAADIAFLNGGGIRAPIPAGKITLRHVYQALPFDNTLYVTELTGRQIIAALEYSFANRSVGMLQYSGLKVRYNNTNSPSNKLVAVATIDGVPLRPDKVYKVAMNDFLAVGGDGFTMLSQGRNGQNTMRLLRDVVVSSIRSVKHINITGDNRLTYETVLIIKQAS</sequence>
<dbReference type="PANTHER" id="PTHR11575">
    <property type="entry name" value="5'-NUCLEOTIDASE-RELATED"/>
    <property type="match status" value="1"/>
</dbReference>
<protein>
    <submittedName>
        <fullName evidence="4">Mannosylglucosyl-3-phosphoglycerate phosphatase</fullName>
        <ecNumber evidence="4">3.1.3.-</ecNumber>
    </submittedName>
</protein>
<dbReference type="InterPro" id="IPR036907">
    <property type="entry name" value="5'-Nucleotdase_C_sf"/>
</dbReference>
<reference evidence="4" key="1">
    <citation type="submission" date="2019-08" db="EMBL/GenBank/DDBJ databases">
        <authorList>
            <person name="Kucharzyk K."/>
            <person name="Murdoch R.W."/>
            <person name="Higgins S."/>
            <person name="Loffler F."/>
        </authorList>
    </citation>
    <scope>NUCLEOTIDE SEQUENCE</scope>
</reference>
<dbReference type="Pfam" id="PF02872">
    <property type="entry name" value="5_nucleotid_C"/>
    <property type="match status" value="1"/>
</dbReference>
<dbReference type="InterPro" id="IPR004843">
    <property type="entry name" value="Calcineurin-like_PHP"/>
</dbReference>